<keyword evidence="1" id="KW-0812">Transmembrane</keyword>
<dbReference type="AlphaFoldDB" id="A0A495K7P4"/>
<proteinExistence type="predicted"/>
<dbReference type="Proteomes" id="UP000274762">
    <property type="component" value="Unassembled WGS sequence"/>
</dbReference>
<evidence type="ECO:0000313" key="2">
    <source>
        <dbReference type="EMBL" id="RKR96584.1"/>
    </source>
</evidence>
<dbReference type="EMBL" id="RBKV01000001">
    <property type="protein sequence ID" value="RKR96584.1"/>
    <property type="molecule type" value="Genomic_DNA"/>
</dbReference>
<dbReference type="RefSeq" id="WP_245969097.1">
    <property type="nucleotide sequence ID" value="NZ_CBCRXS010000008.1"/>
</dbReference>
<protein>
    <submittedName>
        <fullName evidence="2">Uncharacterized protein</fullName>
    </submittedName>
</protein>
<sequence length="48" mass="4890">MAILVGIGVGINAATKHRRRLAWIMATVVGVLVVAGVVVAVLSSTTFA</sequence>
<comment type="caution">
    <text evidence="2">The sequence shown here is derived from an EMBL/GenBank/DDBJ whole genome shotgun (WGS) entry which is preliminary data.</text>
</comment>
<keyword evidence="1" id="KW-1133">Transmembrane helix</keyword>
<accession>A0A495K7P4</accession>
<organism evidence="2 3">
    <name type="scientific">Williamsia marianensis</name>
    <dbReference type="NCBI Taxonomy" id="85044"/>
    <lineage>
        <taxon>Bacteria</taxon>
        <taxon>Bacillati</taxon>
        <taxon>Actinomycetota</taxon>
        <taxon>Actinomycetes</taxon>
        <taxon>Mycobacteriales</taxon>
        <taxon>Nocardiaceae</taxon>
        <taxon>Williamsia</taxon>
    </lineage>
</organism>
<feature type="transmembrane region" description="Helical" evidence="1">
    <location>
        <begin position="21"/>
        <end position="42"/>
    </location>
</feature>
<name>A0A495K7P4_WILMA</name>
<keyword evidence="1" id="KW-0472">Membrane</keyword>
<gene>
    <name evidence="2" type="ORF">DFJ75_3437</name>
</gene>
<reference evidence="2 3" key="1">
    <citation type="submission" date="2018-10" db="EMBL/GenBank/DDBJ databases">
        <title>Sequencing the genomes of 1000 actinobacteria strains.</title>
        <authorList>
            <person name="Klenk H.-P."/>
        </authorList>
    </citation>
    <scope>NUCLEOTIDE SEQUENCE [LARGE SCALE GENOMIC DNA]</scope>
    <source>
        <strain evidence="2 3">DSM 44343</strain>
    </source>
</reference>
<evidence type="ECO:0000313" key="3">
    <source>
        <dbReference type="Proteomes" id="UP000274762"/>
    </source>
</evidence>
<evidence type="ECO:0000256" key="1">
    <source>
        <dbReference type="SAM" id="Phobius"/>
    </source>
</evidence>